<accession>A0AB38DWN0</accession>
<evidence type="ECO:0008006" key="5">
    <source>
        <dbReference type="Google" id="ProtNLM"/>
    </source>
</evidence>
<proteinExistence type="predicted"/>
<protein>
    <recommendedName>
        <fullName evidence="5">Secreted protein</fullName>
    </recommendedName>
</protein>
<evidence type="ECO:0000313" key="2">
    <source>
        <dbReference type="EMBL" id="SON81905.1"/>
    </source>
</evidence>
<evidence type="ECO:0000313" key="3">
    <source>
        <dbReference type="Proteomes" id="UP000234166"/>
    </source>
</evidence>
<comment type="caution">
    <text evidence="2">The sequence shown here is derived from an EMBL/GenBank/DDBJ whole genome shotgun (WGS) entry which is preliminary data.</text>
</comment>
<name>A0AB38DWN0_XANCH</name>
<keyword evidence="4" id="KW-1185">Reference proteome</keyword>
<evidence type="ECO:0000313" key="4">
    <source>
        <dbReference type="Proteomes" id="UP000234181"/>
    </source>
</evidence>
<organism evidence="2 3">
    <name type="scientific">Xanthomonas campestris pv. phaseoli</name>
    <dbReference type="NCBI Taxonomy" id="317013"/>
    <lineage>
        <taxon>Bacteria</taxon>
        <taxon>Pseudomonadati</taxon>
        <taxon>Pseudomonadota</taxon>
        <taxon>Gammaproteobacteria</taxon>
        <taxon>Lysobacterales</taxon>
        <taxon>Lysobacteraceae</taxon>
        <taxon>Xanthomonas</taxon>
    </lineage>
</organism>
<dbReference type="Proteomes" id="UP000234181">
    <property type="component" value="Unassembled WGS sequence"/>
</dbReference>
<dbReference type="Proteomes" id="UP000234166">
    <property type="component" value="Unassembled WGS sequence"/>
</dbReference>
<gene>
    <name evidence="1" type="ORF">XAP6984_1230086</name>
    <name evidence="2" type="ORF">XAP7430_1200086</name>
</gene>
<dbReference type="EMBL" id="OCYS01000025">
    <property type="protein sequence ID" value="SON81905.1"/>
    <property type="molecule type" value="Genomic_DNA"/>
</dbReference>
<sequence>MQAACLFFAGIGDSGLGIRKSGFAGDAFIRCRSPFTDRISPTTITEALKDAEAAAADKLANARF</sequence>
<evidence type="ECO:0000313" key="1">
    <source>
        <dbReference type="EMBL" id="SON76658.1"/>
    </source>
</evidence>
<dbReference type="EMBL" id="OCYT01000028">
    <property type="protein sequence ID" value="SON76658.1"/>
    <property type="molecule type" value="Genomic_DNA"/>
</dbReference>
<reference evidence="3 4" key="1">
    <citation type="submission" date="2017-10" db="EMBL/GenBank/DDBJ databases">
        <authorList>
            <person name="Regsiter A."/>
            <person name="William W."/>
        </authorList>
    </citation>
    <scope>NUCLEOTIDE SEQUENCE [LARGE SCALE GENOMIC DNA]</scope>
    <source>
        <strain evidence="1 4">CFBP6984</strain>
        <strain evidence="2 3">CFBP7430</strain>
    </source>
</reference>
<dbReference type="AlphaFoldDB" id="A0AB38DWN0"/>